<name>A0A5C5X8H1_9PLAN</name>
<dbReference type="EMBL" id="SIHI01000001">
    <property type="protein sequence ID" value="TWT59138.1"/>
    <property type="molecule type" value="Genomic_DNA"/>
</dbReference>
<evidence type="ECO:0000313" key="2">
    <source>
        <dbReference type="Proteomes" id="UP000317243"/>
    </source>
</evidence>
<evidence type="ECO:0000313" key="1">
    <source>
        <dbReference type="EMBL" id="TWT59138.1"/>
    </source>
</evidence>
<protein>
    <submittedName>
        <fullName evidence="1">Uncharacterized protein</fullName>
    </submittedName>
</protein>
<keyword evidence="2" id="KW-1185">Reference proteome</keyword>
<accession>A0A5C5X8H1</accession>
<organism evidence="1 2">
    <name type="scientific">Thalassoglobus neptunius</name>
    <dbReference type="NCBI Taxonomy" id="1938619"/>
    <lineage>
        <taxon>Bacteria</taxon>
        <taxon>Pseudomonadati</taxon>
        <taxon>Planctomycetota</taxon>
        <taxon>Planctomycetia</taxon>
        <taxon>Planctomycetales</taxon>
        <taxon>Planctomycetaceae</taxon>
        <taxon>Thalassoglobus</taxon>
    </lineage>
</organism>
<gene>
    <name evidence="1" type="ORF">KOR42_25270</name>
</gene>
<reference evidence="1 2" key="1">
    <citation type="submission" date="2019-02" db="EMBL/GenBank/DDBJ databases">
        <title>Deep-cultivation of Planctomycetes and their phenomic and genomic characterization uncovers novel biology.</title>
        <authorList>
            <person name="Wiegand S."/>
            <person name="Jogler M."/>
            <person name="Boedeker C."/>
            <person name="Pinto D."/>
            <person name="Vollmers J."/>
            <person name="Rivas-Marin E."/>
            <person name="Kohn T."/>
            <person name="Peeters S.H."/>
            <person name="Heuer A."/>
            <person name="Rast P."/>
            <person name="Oberbeckmann S."/>
            <person name="Bunk B."/>
            <person name="Jeske O."/>
            <person name="Meyerdierks A."/>
            <person name="Storesund J.E."/>
            <person name="Kallscheuer N."/>
            <person name="Luecker S."/>
            <person name="Lage O.M."/>
            <person name="Pohl T."/>
            <person name="Merkel B.J."/>
            <person name="Hornburger P."/>
            <person name="Mueller R.-W."/>
            <person name="Bruemmer F."/>
            <person name="Labrenz M."/>
            <person name="Spormann A.M."/>
            <person name="Op Den Camp H."/>
            <person name="Overmann J."/>
            <person name="Amann R."/>
            <person name="Jetten M.S.M."/>
            <person name="Mascher T."/>
            <person name="Medema M.H."/>
            <person name="Devos D.P."/>
            <person name="Kaster A.-K."/>
            <person name="Ovreas L."/>
            <person name="Rohde M."/>
            <person name="Galperin M.Y."/>
            <person name="Jogler C."/>
        </authorList>
    </citation>
    <scope>NUCLEOTIDE SEQUENCE [LARGE SCALE GENOMIC DNA]</scope>
    <source>
        <strain evidence="1 2">KOR42</strain>
    </source>
</reference>
<comment type="caution">
    <text evidence="1">The sequence shown here is derived from an EMBL/GenBank/DDBJ whole genome shotgun (WGS) entry which is preliminary data.</text>
</comment>
<sequence>MRPNGWQMVAGQDETFEIEKAIEYDHHIRNAVASSRLPRS</sequence>
<dbReference type="Proteomes" id="UP000317243">
    <property type="component" value="Unassembled WGS sequence"/>
</dbReference>
<dbReference type="AlphaFoldDB" id="A0A5C5X8H1"/>
<proteinExistence type="predicted"/>